<gene>
    <name evidence="1" type="ORF">NQ176_g57</name>
</gene>
<comment type="caution">
    <text evidence="1">The sequence shown here is derived from an EMBL/GenBank/DDBJ whole genome shotgun (WGS) entry which is preliminary data.</text>
</comment>
<name>A0ACC1NZG0_9HYPO</name>
<keyword evidence="2" id="KW-1185">Reference proteome</keyword>
<proteinExistence type="predicted"/>
<sequence>MQLNYAALIAAFHCIPAVAVPTASPAIVARDDFKFDDFPLCPNGIESLRTQEELDAYFEQFGAVWSPPANLEARSDTRGLYRGKLYRISQWVFYCGQVLVEQFGGTTPPRLAFPRDAPGMQKLSDAITDSVLATIGNGRVTKNVGDWTWAGNIFQSAYEYNEIPRPVMFTIVLEGIIAATDWITDDNAFDVIIHDEGGHALMQFSLFPKHKGDILRFYDE</sequence>
<reference evidence="1" key="1">
    <citation type="submission" date="2022-08" db="EMBL/GenBank/DDBJ databases">
        <title>Genome Sequence of Lecanicillium fungicola.</title>
        <authorList>
            <person name="Buettner E."/>
        </authorList>
    </citation>
    <scope>NUCLEOTIDE SEQUENCE</scope>
    <source>
        <strain evidence="1">Babe33</strain>
    </source>
</reference>
<dbReference type="Proteomes" id="UP001143910">
    <property type="component" value="Unassembled WGS sequence"/>
</dbReference>
<protein>
    <submittedName>
        <fullName evidence="1">Uncharacterized protein</fullName>
    </submittedName>
</protein>
<dbReference type="EMBL" id="JANJQO010000002">
    <property type="protein sequence ID" value="KAJ2984289.1"/>
    <property type="molecule type" value="Genomic_DNA"/>
</dbReference>
<evidence type="ECO:0000313" key="1">
    <source>
        <dbReference type="EMBL" id="KAJ2984289.1"/>
    </source>
</evidence>
<evidence type="ECO:0000313" key="2">
    <source>
        <dbReference type="Proteomes" id="UP001143910"/>
    </source>
</evidence>
<accession>A0ACC1NZG0</accession>
<organism evidence="1 2">
    <name type="scientific">Zarea fungicola</name>
    <dbReference type="NCBI Taxonomy" id="93591"/>
    <lineage>
        <taxon>Eukaryota</taxon>
        <taxon>Fungi</taxon>
        <taxon>Dikarya</taxon>
        <taxon>Ascomycota</taxon>
        <taxon>Pezizomycotina</taxon>
        <taxon>Sordariomycetes</taxon>
        <taxon>Hypocreomycetidae</taxon>
        <taxon>Hypocreales</taxon>
        <taxon>Cordycipitaceae</taxon>
        <taxon>Zarea</taxon>
    </lineage>
</organism>